<protein>
    <submittedName>
        <fullName evidence="2">Uncharacterized protein</fullName>
    </submittedName>
</protein>
<keyword evidence="1" id="KW-0472">Membrane</keyword>
<feature type="transmembrane region" description="Helical" evidence="1">
    <location>
        <begin position="94"/>
        <end position="116"/>
    </location>
</feature>
<evidence type="ECO:0000313" key="2">
    <source>
        <dbReference type="EMBL" id="CAE0313945.1"/>
    </source>
</evidence>
<keyword evidence="1" id="KW-1133">Transmembrane helix</keyword>
<feature type="transmembrane region" description="Helical" evidence="1">
    <location>
        <begin position="155"/>
        <end position="177"/>
    </location>
</feature>
<evidence type="ECO:0000256" key="1">
    <source>
        <dbReference type="SAM" id="Phobius"/>
    </source>
</evidence>
<gene>
    <name evidence="2" type="ORF">FEHR0123_LOCUS8869</name>
</gene>
<sequence length="188" mass="21119">MEQVKRSCAEVDDKFYDTFWFAYDEWSDETEANDLKKDLIDWDMDKLKKGSRFSITEHIFFSVIYAFCGITFLLVATSYLCLAVGAYVMYTRMAGLCCSCCLGCINFAALITAAVFRFNSAGKFAALSKAPSKWEGTDSVALISDDRTYSDDANVILALWIVQLTACVCSCCVNMFFNQPKIVIQSQN</sequence>
<name>A0A7S3I508_9SPIT</name>
<keyword evidence="1" id="KW-0812">Transmembrane</keyword>
<dbReference type="AlphaFoldDB" id="A0A7S3I508"/>
<dbReference type="EMBL" id="HBIE01029569">
    <property type="protein sequence ID" value="CAE0313945.1"/>
    <property type="molecule type" value="Transcribed_RNA"/>
</dbReference>
<reference evidence="2" key="1">
    <citation type="submission" date="2021-01" db="EMBL/GenBank/DDBJ databases">
        <authorList>
            <person name="Corre E."/>
            <person name="Pelletier E."/>
            <person name="Niang G."/>
            <person name="Scheremetjew M."/>
            <person name="Finn R."/>
            <person name="Kale V."/>
            <person name="Holt S."/>
            <person name="Cochrane G."/>
            <person name="Meng A."/>
            <person name="Brown T."/>
            <person name="Cohen L."/>
        </authorList>
    </citation>
    <scope>NUCLEOTIDE SEQUENCE</scope>
    <source>
        <strain evidence="2">Fehren 1</strain>
    </source>
</reference>
<proteinExistence type="predicted"/>
<accession>A0A7S3I508</accession>
<feature type="transmembrane region" description="Helical" evidence="1">
    <location>
        <begin position="59"/>
        <end position="82"/>
    </location>
</feature>
<organism evidence="2">
    <name type="scientific">Favella ehrenbergii</name>
    <dbReference type="NCBI Taxonomy" id="182087"/>
    <lineage>
        <taxon>Eukaryota</taxon>
        <taxon>Sar</taxon>
        <taxon>Alveolata</taxon>
        <taxon>Ciliophora</taxon>
        <taxon>Intramacronucleata</taxon>
        <taxon>Spirotrichea</taxon>
        <taxon>Choreotrichia</taxon>
        <taxon>Tintinnida</taxon>
        <taxon>Xystonellidae</taxon>
        <taxon>Favella</taxon>
    </lineage>
</organism>